<dbReference type="PANTHER" id="PTHR11567">
    <property type="entry name" value="ACID PHOSPHATASE-RELATED"/>
    <property type="match status" value="1"/>
</dbReference>
<evidence type="ECO:0000256" key="1">
    <source>
        <dbReference type="ARBA" id="ARBA00005375"/>
    </source>
</evidence>
<keyword evidence="3" id="KW-1185">Reference proteome</keyword>
<dbReference type="Pfam" id="PF00328">
    <property type="entry name" value="His_Phos_2"/>
    <property type="match status" value="1"/>
</dbReference>
<dbReference type="PANTHER" id="PTHR11567:SF202">
    <property type="entry name" value="LYSOPHOSPHATIDIC ACID PHOSPHATASE TYPE 6"/>
    <property type="match status" value="1"/>
</dbReference>
<dbReference type="OrthoDB" id="10257284at2759"/>
<reference evidence="2" key="1">
    <citation type="submission" date="2021-04" db="EMBL/GenBank/DDBJ databases">
        <authorList>
            <consortium name="Molecular Ecology Group"/>
        </authorList>
    </citation>
    <scope>NUCLEOTIDE SEQUENCE</scope>
</reference>
<accession>A0A8S3YZN0</accession>
<sequence>TSFFSWYVKPTCAQHDHIGRTIRDEVWVNPVVFLESESTYTDKWNRSFNFVFARDDLIARTTHGLGYPEELKKFEAMIEDRATTMLYYAMVGNHTEERTVVARLCAGPLLSAMVDECEKVMKGKGNAYKLCLYSSHDSTMSGLLEVLGIWDNKWPPFAADVRLELYKEVNGSEFYVKVLYCGNVCRIRGQNSELLPWSEFVKAVRNYLIREDEYWEMCACDVVERFAKDLLKHVEGEVVRPLEVPAGM</sequence>
<dbReference type="GO" id="GO:0005739">
    <property type="term" value="C:mitochondrion"/>
    <property type="evidence" value="ECO:0007669"/>
    <property type="project" value="TreeGrafter"/>
</dbReference>
<protein>
    <recommendedName>
        <fullName evidence="4">Acid phosphatase</fullName>
    </recommendedName>
</protein>
<feature type="non-terminal residue" evidence="2">
    <location>
        <position position="248"/>
    </location>
</feature>
<gene>
    <name evidence="2" type="ORF">CUNI_LOCUS7156</name>
</gene>
<dbReference type="InterPro" id="IPR000560">
    <property type="entry name" value="His_Pase_clade-2"/>
</dbReference>
<comment type="similarity">
    <text evidence="1">Belongs to the histidine acid phosphatase family.</text>
</comment>
<name>A0A8S3YZN0_9EUPU</name>
<dbReference type="InterPro" id="IPR029033">
    <property type="entry name" value="His_PPase_superfam"/>
</dbReference>
<dbReference type="SUPFAM" id="SSF143113">
    <property type="entry name" value="NAP-like"/>
    <property type="match status" value="1"/>
</dbReference>
<evidence type="ECO:0008006" key="4">
    <source>
        <dbReference type="Google" id="ProtNLM"/>
    </source>
</evidence>
<dbReference type="Proteomes" id="UP000678393">
    <property type="component" value="Unassembled WGS sequence"/>
</dbReference>
<dbReference type="SUPFAM" id="SSF53254">
    <property type="entry name" value="Phosphoglycerate mutase-like"/>
    <property type="match status" value="1"/>
</dbReference>
<evidence type="ECO:0000313" key="2">
    <source>
        <dbReference type="EMBL" id="CAG5121598.1"/>
    </source>
</evidence>
<organism evidence="2 3">
    <name type="scientific">Candidula unifasciata</name>
    <dbReference type="NCBI Taxonomy" id="100452"/>
    <lineage>
        <taxon>Eukaryota</taxon>
        <taxon>Metazoa</taxon>
        <taxon>Spiralia</taxon>
        <taxon>Lophotrochozoa</taxon>
        <taxon>Mollusca</taxon>
        <taxon>Gastropoda</taxon>
        <taxon>Heterobranchia</taxon>
        <taxon>Euthyneura</taxon>
        <taxon>Panpulmonata</taxon>
        <taxon>Eupulmonata</taxon>
        <taxon>Stylommatophora</taxon>
        <taxon>Helicina</taxon>
        <taxon>Helicoidea</taxon>
        <taxon>Geomitridae</taxon>
        <taxon>Candidula</taxon>
    </lineage>
</organism>
<evidence type="ECO:0000313" key="3">
    <source>
        <dbReference type="Proteomes" id="UP000678393"/>
    </source>
</evidence>
<dbReference type="InterPro" id="IPR037231">
    <property type="entry name" value="NAP-like_sf"/>
</dbReference>
<dbReference type="InterPro" id="IPR050645">
    <property type="entry name" value="Histidine_acid_phosphatase"/>
</dbReference>
<dbReference type="EMBL" id="CAJHNH020001113">
    <property type="protein sequence ID" value="CAG5121598.1"/>
    <property type="molecule type" value="Genomic_DNA"/>
</dbReference>
<dbReference type="AlphaFoldDB" id="A0A8S3YZN0"/>
<dbReference type="GO" id="GO:2001311">
    <property type="term" value="P:lysobisphosphatidic acid metabolic process"/>
    <property type="evidence" value="ECO:0007669"/>
    <property type="project" value="TreeGrafter"/>
</dbReference>
<comment type="caution">
    <text evidence="2">The sequence shown here is derived from an EMBL/GenBank/DDBJ whole genome shotgun (WGS) entry which is preliminary data.</text>
</comment>
<dbReference type="Gene3D" id="3.40.50.1240">
    <property type="entry name" value="Phosphoglycerate mutase-like"/>
    <property type="match status" value="1"/>
</dbReference>
<dbReference type="GO" id="GO:0052642">
    <property type="term" value="F:lysophosphatidic acid phosphatase activity"/>
    <property type="evidence" value="ECO:0007669"/>
    <property type="project" value="TreeGrafter"/>
</dbReference>
<proteinExistence type="inferred from homology"/>